<evidence type="ECO:0000256" key="2">
    <source>
        <dbReference type="ARBA" id="ARBA00007525"/>
    </source>
</evidence>
<evidence type="ECO:0000256" key="4">
    <source>
        <dbReference type="ARBA" id="ARBA00023054"/>
    </source>
</evidence>
<feature type="compositionally biased region" description="Basic and acidic residues" evidence="7">
    <location>
        <begin position="485"/>
        <end position="508"/>
    </location>
</feature>
<dbReference type="Pfam" id="PF05672">
    <property type="entry name" value="MAP7"/>
    <property type="match status" value="1"/>
</dbReference>
<feature type="compositionally biased region" description="Polar residues" evidence="7">
    <location>
        <begin position="314"/>
        <end position="326"/>
    </location>
</feature>
<comment type="caution">
    <text evidence="8">The sequence shown here is derived from an EMBL/GenBank/DDBJ whole genome shotgun (WGS) entry which is preliminary data.</text>
</comment>
<keyword evidence="5" id="KW-0206">Cytoskeleton</keyword>
<gene>
    <name evidence="8" type="ORF">PYX00_003519</name>
</gene>
<dbReference type="GO" id="GO:0015630">
    <property type="term" value="C:microtubule cytoskeleton"/>
    <property type="evidence" value="ECO:0007669"/>
    <property type="project" value="InterPro"/>
</dbReference>
<organism evidence="8">
    <name type="scientific">Menopon gallinae</name>
    <name type="common">poultry shaft louse</name>
    <dbReference type="NCBI Taxonomy" id="328185"/>
    <lineage>
        <taxon>Eukaryota</taxon>
        <taxon>Metazoa</taxon>
        <taxon>Ecdysozoa</taxon>
        <taxon>Arthropoda</taxon>
        <taxon>Hexapoda</taxon>
        <taxon>Insecta</taxon>
        <taxon>Pterygota</taxon>
        <taxon>Neoptera</taxon>
        <taxon>Paraneoptera</taxon>
        <taxon>Psocodea</taxon>
        <taxon>Troctomorpha</taxon>
        <taxon>Phthiraptera</taxon>
        <taxon>Amblycera</taxon>
        <taxon>Menoponidae</taxon>
        <taxon>Menopon</taxon>
    </lineage>
</organism>
<protein>
    <recommendedName>
        <fullName evidence="9">Ensconsin-like</fullName>
    </recommendedName>
</protein>
<evidence type="ECO:0000313" key="8">
    <source>
        <dbReference type="EMBL" id="KAL0275757.1"/>
    </source>
</evidence>
<comment type="subcellular location">
    <subcellularLocation>
        <location evidence="1">Cytoplasm</location>
        <location evidence="1">Cytoskeleton</location>
    </subcellularLocation>
</comment>
<feature type="compositionally biased region" description="Polar residues" evidence="7">
    <location>
        <begin position="353"/>
        <end position="404"/>
    </location>
</feature>
<dbReference type="AlphaFoldDB" id="A0AAW2I0C3"/>
<reference evidence="8" key="1">
    <citation type="journal article" date="2024" name="Gigascience">
        <title>Chromosome-level genome of the poultry shaft louse Menopon gallinae provides insight into the host-switching and adaptive evolution of parasitic lice.</title>
        <authorList>
            <person name="Xu Y."/>
            <person name="Ma L."/>
            <person name="Liu S."/>
            <person name="Liang Y."/>
            <person name="Liu Q."/>
            <person name="He Z."/>
            <person name="Tian L."/>
            <person name="Duan Y."/>
            <person name="Cai W."/>
            <person name="Li H."/>
            <person name="Song F."/>
        </authorList>
    </citation>
    <scope>NUCLEOTIDE SEQUENCE</scope>
    <source>
        <strain evidence="8">Cailab_2023a</strain>
    </source>
</reference>
<feature type="coiled-coil region" evidence="6">
    <location>
        <begin position="65"/>
        <end position="117"/>
    </location>
</feature>
<dbReference type="EMBL" id="JARGDH010000002">
    <property type="protein sequence ID" value="KAL0275757.1"/>
    <property type="molecule type" value="Genomic_DNA"/>
</dbReference>
<evidence type="ECO:0000256" key="3">
    <source>
        <dbReference type="ARBA" id="ARBA00022490"/>
    </source>
</evidence>
<sequence length="764" mass="86872">MWLSSCWNNYRACHESSPLPADLNFFFESHSILHGRVFADAISTITESFVVFSDSREEKLRLVRERQAEERQRRLEELKRHALEAQQFREQKEIERRRRMEDSRQKENERRTQVEERKRQIWEAEKERREAIVRKNQERDARIDAKRKNERSSIVFAFGSSTPRMLETSDSHCFWGPRRATSTANLRLFPTVPLSRRTPERELEPKKRASSAGGLYRNPGDLMSTSMYEVFHWDSQPAKPRLSLAPQTDPSLSVIDAPVSQSVPQTPVHPKQFVTSKGVRTDGEENTIGTTVSYRAARRKTDLMPTIPSPRDGISSSRPTSGTRSLARTPGRAYSVARLDILAQPRVVHTPPHFSQTLSGPTKSMSRSTNHLVESKQFQSNTLSKSDTSKSMMQLQTKGSSLNFLQPRMTRAQRLRNRARAAAASASSSKSLSPDGHLSPGDLTPSRPGSVLSQYSVTSASTPTPRLRQTPRRPRPLSIHVTGISKDKEKILSPEEKPKPKEVKESKVAAKPSPPVRNSSVTKKQNQQRNEEIKKTQTKITDNNKTTTLDNNLVENNKINETSAAEKKSDEADAAKETPKVDSNVENKLETVPANAPETVTNEVNNKPEEKPAENAPVATEKAKETPAAPEGNGAVEDESAKAMTASRSKITTEEEAKAALAERRRLAREQAEREAEAERLRLELEAQKEAERIRKEEEEQRLAEEEQLRLLEEARRMEELRLMQAIEETRKKEEEERERKQQEELARLEKEEQERKAREEAEK</sequence>
<feature type="region of interest" description="Disordered" evidence="7">
    <location>
        <begin position="196"/>
        <end position="219"/>
    </location>
</feature>
<evidence type="ECO:0008006" key="9">
    <source>
        <dbReference type="Google" id="ProtNLM"/>
    </source>
</evidence>
<proteinExistence type="inferred from homology"/>
<feature type="compositionally biased region" description="Basic and acidic residues" evidence="7">
    <location>
        <begin position="651"/>
        <end position="678"/>
    </location>
</feature>
<feature type="compositionally biased region" description="Basic and acidic residues" evidence="7">
    <location>
        <begin position="564"/>
        <end position="589"/>
    </location>
</feature>
<feature type="compositionally biased region" description="Low complexity" evidence="7">
    <location>
        <begin position="420"/>
        <end position="433"/>
    </location>
</feature>
<feature type="compositionally biased region" description="Polar residues" evidence="7">
    <location>
        <begin position="516"/>
        <end position="528"/>
    </location>
</feature>
<feature type="compositionally biased region" description="Polar residues" evidence="7">
    <location>
        <begin position="451"/>
        <end position="461"/>
    </location>
</feature>
<evidence type="ECO:0000256" key="7">
    <source>
        <dbReference type="SAM" id="MobiDB-lite"/>
    </source>
</evidence>
<feature type="compositionally biased region" description="Basic and acidic residues" evidence="7">
    <location>
        <begin position="197"/>
        <end position="207"/>
    </location>
</feature>
<name>A0AAW2I0C3_9NEOP</name>
<dbReference type="GO" id="GO:0000226">
    <property type="term" value="P:microtubule cytoskeleton organization"/>
    <property type="evidence" value="ECO:0007669"/>
    <property type="project" value="InterPro"/>
</dbReference>
<keyword evidence="3" id="KW-0963">Cytoplasm</keyword>
<dbReference type="InterPro" id="IPR008604">
    <property type="entry name" value="MAP7_fam"/>
</dbReference>
<feature type="region of interest" description="Disordered" evidence="7">
    <location>
        <begin position="727"/>
        <end position="764"/>
    </location>
</feature>
<evidence type="ECO:0000256" key="6">
    <source>
        <dbReference type="SAM" id="Coils"/>
    </source>
</evidence>
<evidence type="ECO:0000256" key="1">
    <source>
        <dbReference type="ARBA" id="ARBA00004245"/>
    </source>
</evidence>
<keyword evidence="4 6" id="KW-0175">Coiled coil</keyword>
<dbReference type="PANTHER" id="PTHR15073">
    <property type="entry name" value="MICROTUBULE-ASSOCIATED PROTEIN"/>
    <property type="match status" value="1"/>
</dbReference>
<accession>A0AAW2I0C3</accession>
<feature type="region of interest" description="Disordered" evidence="7">
    <location>
        <begin position="303"/>
        <end position="331"/>
    </location>
</feature>
<dbReference type="PANTHER" id="PTHR15073:SF1">
    <property type="entry name" value="RETICULOCYTE-BINDING PROTEIN HOMOLOG 2A"/>
    <property type="match status" value="1"/>
</dbReference>
<feature type="compositionally biased region" description="Low complexity" evidence="7">
    <location>
        <begin position="538"/>
        <end position="553"/>
    </location>
</feature>
<dbReference type="InterPro" id="IPR051483">
    <property type="entry name" value="MAP7_domain-containing"/>
</dbReference>
<comment type="similarity">
    <text evidence="2">Belongs to the MAP7 family.</text>
</comment>
<evidence type="ECO:0000256" key="5">
    <source>
        <dbReference type="ARBA" id="ARBA00023212"/>
    </source>
</evidence>
<feature type="region of interest" description="Disordered" evidence="7">
    <location>
        <begin position="347"/>
        <end position="678"/>
    </location>
</feature>